<evidence type="ECO:0000256" key="2">
    <source>
        <dbReference type="ARBA" id="ARBA00022741"/>
    </source>
</evidence>
<dbReference type="KEGG" id="tad:TRIADDRAFT_50357"/>
<dbReference type="PIRSF" id="PIRSF036407">
    <property type="entry name" value="Selenphspht_syn"/>
    <property type="match status" value="1"/>
</dbReference>
<evidence type="ECO:0000256" key="4">
    <source>
        <dbReference type="ARBA" id="ARBA00022840"/>
    </source>
</evidence>
<dbReference type="InterPro" id="IPR036921">
    <property type="entry name" value="PurM-like_N_sf"/>
</dbReference>
<dbReference type="Pfam" id="PF00586">
    <property type="entry name" value="AIRS"/>
    <property type="match status" value="1"/>
</dbReference>
<dbReference type="PhylomeDB" id="B3S0L2"/>
<dbReference type="GeneID" id="6754769"/>
<proteinExistence type="predicted"/>
<dbReference type="Pfam" id="PF02769">
    <property type="entry name" value="AIRS_C"/>
    <property type="match status" value="1"/>
</dbReference>
<keyword evidence="3" id="KW-0418">Kinase</keyword>
<sequence length="355" mass="39091">MESYKSFDPTEHGLSSNFRCKVPQEELLKLLESLGHGDHREGSIGIGLDSCVLPTRHDGISIVQTTDFFYPLVNDPYYQGKIAAANVLSDLYAMGVTECDNMLMLLGISSQMTLQERRISTKLVMEGFRDACLQAGTSVNGGQTVLNPWYIIGGVASSVCSRDEYIMPENAKVGDVLVLTKPLGTQIAVNAHQWLEEPSQWEKIEQVISKEDVIKAYLTAMFSMARLNRNGAKLMHKYGAHAATDVTGFGILGHANNLVQNQKESVSFIIKSLPIIAKMAEVAKACKINFKLLEGFSAETSGGLFICLPPEQAAKYCEEIQQLDKHQAWIIGEVIAGNHKATISPDVQIIEVDYY</sequence>
<accession>B3S0L2</accession>
<dbReference type="GO" id="GO:0005737">
    <property type="term" value="C:cytoplasm"/>
    <property type="evidence" value="ECO:0000318"/>
    <property type="project" value="GO_Central"/>
</dbReference>
<gene>
    <name evidence="8" type="ORF">TRIADDRAFT_50357</name>
</gene>
<dbReference type="NCBIfam" id="TIGR00476">
    <property type="entry name" value="selD"/>
    <property type="match status" value="1"/>
</dbReference>
<keyword evidence="5" id="KW-0711">Selenium</keyword>
<dbReference type="RefSeq" id="XP_002113186.1">
    <property type="nucleotide sequence ID" value="XM_002113150.1"/>
</dbReference>
<feature type="domain" description="PurM-like N-terminal" evidence="6">
    <location>
        <begin position="49"/>
        <end position="151"/>
    </location>
</feature>
<dbReference type="Gene3D" id="3.30.1330.10">
    <property type="entry name" value="PurM-like, N-terminal domain"/>
    <property type="match status" value="1"/>
</dbReference>
<dbReference type="eggNOG" id="KOG3939">
    <property type="taxonomic scope" value="Eukaryota"/>
</dbReference>
<protein>
    <recommendedName>
        <fullName evidence="10">Selenide, water dikinase</fullName>
    </recommendedName>
</protein>
<reference evidence="8 9" key="1">
    <citation type="journal article" date="2008" name="Nature">
        <title>The Trichoplax genome and the nature of placozoans.</title>
        <authorList>
            <person name="Srivastava M."/>
            <person name="Begovic E."/>
            <person name="Chapman J."/>
            <person name="Putnam N.H."/>
            <person name="Hellsten U."/>
            <person name="Kawashima T."/>
            <person name="Kuo A."/>
            <person name="Mitros T."/>
            <person name="Salamov A."/>
            <person name="Carpenter M.L."/>
            <person name="Signorovitch A.Y."/>
            <person name="Moreno M.A."/>
            <person name="Kamm K."/>
            <person name="Grimwood J."/>
            <person name="Schmutz J."/>
            <person name="Shapiro H."/>
            <person name="Grigoriev I.V."/>
            <person name="Buss L.W."/>
            <person name="Schierwater B."/>
            <person name="Dellaporta S.L."/>
            <person name="Rokhsar D.S."/>
        </authorList>
    </citation>
    <scope>NUCLEOTIDE SEQUENCE [LARGE SCALE GENOMIC DNA]</scope>
    <source>
        <strain evidence="8 9">Grell-BS-1999</strain>
    </source>
</reference>
<dbReference type="CTD" id="6754769"/>
<dbReference type="GO" id="GO:0005524">
    <property type="term" value="F:ATP binding"/>
    <property type="evidence" value="ECO:0007669"/>
    <property type="project" value="UniProtKB-KW"/>
</dbReference>
<evidence type="ECO:0000256" key="1">
    <source>
        <dbReference type="ARBA" id="ARBA00022679"/>
    </source>
</evidence>
<dbReference type="HOGENOM" id="CLU_032859_1_0_1"/>
<dbReference type="Proteomes" id="UP000009022">
    <property type="component" value="Unassembled WGS sequence"/>
</dbReference>
<dbReference type="PANTHER" id="PTHR10256">
    <property type="entry name" value="SELENIDE, WATER DIKINASE"/>
    <property type="match status" value="1"/>
</dbReference>
<keyword evidence="1" id="KW-0808">Transferase</keyword>
<dbReference type="GO" id="GO:0004756">
    <property type="term" value="F:selenide, water dikinase activity"/>
    <property type="evidence" value="ECO:0000318"/>
    <property type="project" value="GO_Central"/>
</dbReference>
<dbReference type="AlphaFoldDB" id="B3S0L2"/>
<dbReference type="InterPro" id="IPR004536">
    <property type="entry name" value="SPS/SelD"/>
</dbReference>
<evidence type="ECO:0000313" key="9">
    <source>
        <dbReference type="Proteomes" id="UP000009022"/>
    </source>
</evidence>
<dbReference type="FunCoup" id="B3S0L2">
    <property type="interactions" value="1703"/>
</dbReference>
<dbReference type="OMA" id="RWNKINM"/>
<dbReference type="FunFam" id="3.90.650.10:FF:000010">
    <property type="entry name" value="Selenide, water dikinase"/>
    <property type="match status" value="1"/>
</dbReference>
<evidence type="ECO:0000256" key="3">
    <source>
        <dbReference type="ARBA" id="ARBA00022777"/>
    </source>
</evidence>
<dbReference type="InterPro" id="IPR010918">
    <property type="entry name" value="PurM-like_C_dom"/>
</dbReference>
<dbReference type="InterPro" id="IPR016188">
    <property type="entry name" value="PurM-like_N"/>
</dbReference>
<dbReference type="Gene3D" id="3.90.650.10">
    <property type="entry name" value="PurM-like C-terminal domain"/>
    <property type="match status" value="1"/>
</dbReference>
<dbReference type="CDD" id="cd02195">
    <property type="entry name" value="SelD"/>
    <property type="match status" value="1"/>
</dbReference>
<keyword evidence="2" id="KW-0547">Nucleotide-binding</keyword>
<dbReference type="FunFam" id="3.30.1330.10:FF:000006">
    <property type="entry name" value="Selenide water dikinase 1"/>
    <property type="match status" value="1"/>
</dbReference>
<dbReference type="InParanoid" id="B3S0L2"/>
<dbReference type="STRING" id="10228.B3S0L2"/>
<dbReference type="SUPFAM" id="SSF56042">
    <property type="entry name" value="PurM C-terminal domain-like"/>
    <property type="match status" value="1"/>
</dbReference>
<feature type="domain" description="PurM-like C-terminal" evidence="7">
    <location>
        <begin position="172"/>
        <end position="340"/>
    </location>
</feature>
<evidence type="ECO:0008006" key="10">
    <source>
        <dbReference type="Google" id="ProtNLM"/>
    </source>
</evidence>
<dbReference type="SUPFAM" id="SSF55326">
    <property type="entry name" value="PurM N-terminal domain-like"/>
    <property type="match status" value="1"/>
</dbReference>
<evidence type="ECO:0000256" key="5">
    <source>
        <dbReference type="ARBA" id="ARBA00023266"/>
    </source>
</evidence>
<evidence type="ECO:0000313" key="8">
    <source>
        <dbReference type="EMBL" id="EDV23660.1"/>
    </source>
</evidence>
<dbReference type="OrthoDB" id="409395at2759"/>
<organism evidence="8 9">
    <name type="scientific">Trichoplax adhaerens</name>
    <name type="common">Trichoplax reptans</name>
    <dbReference type="NCBI Taxonomy" id="10228"/>
    <lineage>
        <taxon>Eukaryota</taxon>
        <taxon>Metazoa</taxon>
        <taxon>Placozoa</taxon>
        <taxon>Uniplacotomia</taxon>
        <taxon>Trichoplacea</taxon>
        <taxon>Trichoplacidae</taxon>
        <taxon>Trichoplax</taxon>
    </lineage>
</organism>
<keyword evidence="4" id="KW-0067">ATP-binding</keyword>
<dbReference type="EMBL" id="DS985246">
    <property type="protein sequence ID" value="EDV23660.1"/>
    <property type="molecule type" value="Genomic_DNA"/>
</dbReference>
<dbReference type="GO" id="GO:0016260">
    <property type="term" value="P:selenocysteine biosynthetic process"/>
    <property type="evidence" value="ECO:0000318"/>
    <property type="project" value="GO_Central"/>
</dbReference>
<dbReference type="PANTHER" id="PTHR10256:SF0">
    <property type="entry name" value="INACTIVE SELENIDE, WATER DIKINASE-LIKE PROTEIN-RELATED"/>
    <property type="match status" value="1"/>
</dbReference>
<dbReference type="InterPro" id="IPR036676">
    <property type="entry name" value="PurM-like_C_sf"/>
</dbReference>
<name>B3S0L2_TRIAD</name>
<evidence type="ECO:0000259" key="6">
    <source>
        <dbReference type="Pfam" id="PF00586"/>
    </source>
</evidence>
<keyword evidence="9" id="KW-1185">Reference proteome</keyword>
<evidence type="ECO:0000259" key="7">
    <source>
        <dbReference type="Pfam" id="PF02769"/>
    </source>
</evidence>